<feature type="non-terminal residue" evidence="3">
    <location>
        <position position="1"/>
    </location>
</feature>
<dbReference type="GO" id="GO:0008010">
    <property type="term" value="F:structural constituent of chitin-based larval cuticle"/>
    <property type="evidence" value="ECO:0007669"/>
    <property type="project" value="TreeGrafter"/>
</dbReference>
<dbReference type="InterPro" id="IPR031311">
    <property type="entry name" value="CHIT_BIND_RR_consensus"/>
</dbReference>
<evidence type="ECO:0000313" key="3">
    <source>
        <dbReference type="EMBL" id="JAD03179.1"/>
    </source>
</evidence>
<protein>
    <submittedName>
        <fullName evidence="3">Endocuticle structural glycoprotein SgAbd-9</fullName>
    </submittedName>
</protein>
<name>A0A0A1WVT7_ZEUCU</name>
<evidence type="ECO:0000256" key="2">
    <source>
        <dbReference type="PROSITE-ProRule" id="PRU00497"/>
    </source>
</evidence>
<dbReference type="InterPro" id="IPR050468">
    <property type="entry name" value="Cuticle_Struct_Prot"/>
</dbReference>
<sequence>KLVGAQGWSIFVKPESSEQHPKSRSTKMFRYICFAVMLASAWAAPVDEQVMVTEPVMELRAPPVDTVGPVVDPEMDMRVPVVGIMDAGLQQSTDGAYNFHYRGEDGSFRQESAVVVNPGTEYQYLKISGSYSYFDANGKEVVVHYKADDRGFVPEGNNIMPQISTAAKINSQLPRVEEKPRPQDVLSHVPHVPHVPHVQQVPVVGSVWNGQIMQV</sequence>
<dbReference type="PROSITE" id="PS00233">
    <property type="entry name" value="CHIT_BIND_RR_1"/>
    <property type="match status" value="1"/>
</dbReference>
<dbReference type="Pfam" id="PF00379">
    <property type="entry name" value="Chitin_bind_4"/>
    <property type="match status" value="1"/>
</dbReference>
<evidence type="ECO:0000256" key="1">
    <source>
        <dbReference type="ARBA" id="ARBA00022460"/>
    </source>
</evidence>
<dbReference type="PANTHER" id="PTHR10380:SF233">
    <property type="entry name" value="CUTICULAR PROTEIN 47EB-RELATED"/>
    <property type="match status" value="1"/>
</dbReference>
<reference evidence="3" key="1">
    <citation type="submission" date="2014-11" db="EMBL/GenBank/DDBJ databases">
        <authorList>
            <person name="Geib S."/>
        </authorList>
    </citation>
    <scope>NUCLEOTIDE SEQUENCE</scope>
</reference>
<dbReference type="InterPro" id="IPR000618">
    <property type="entry name" value="Insect_cuticle"/>
</dbReference>
<dbReference type="GO" id="GO:0062129">
    <property type="term" value="C:chitin-based extracellular matrix"/>
    <property type="evidence" value="ECO:0007669"/>
    <property type="project" value="TreeGrafter"/>
</dbReference>
<dbReference type="EMBL" id="GBXI01011113">
    <property type="protein sequence ID" value="JAD03179.1"/>
    <property type="molecule type" value="Transcribed_RNA"/>
</dbReference>
<proteinExistence type="predicted"/>
<dbReference type="PROSITE" id="PS51155">
    <property type="entry name" value="CHIT_BIND_RR_2"/>
    <property type="match status" value="1"/>
</dbReference>
<dbReference type="AlphaFoldDB" id="A0A0A1WVT7"/>
<organism evidence="3">
    <name type="scientific">Zeugodacus cucurbitae</name>
    <name type="common">Melon fruit fly</name>
    <name type="synonym">Bactrocera cucurbitae</name>
    <dbReference type="NCBI Taxonomy" id="28588"/>
    <lineage>
        <taxon>Eukaryota</taxon>
        <taxon>Metazoa</taxon>
        <taxon>Ecdysozoa</taxon>
        <taxon>Arthropoda</taxon>
        <taxon>Hexapoda</taxon>
        <taxon>Insecta</taxon>
        <taxon>Pterygota</taxon>
        <taxon>Neoptera</taxon>
        <taxon>Endopterygota</taxon>
        <taxon>Diptera</taxon>
        <taxon>Brachycera</taxon>
        <taxon>Muscomorpha</taxon>
        <taxon>Tephritoidea</taxon>
        <taxon>Tephritidae</taxon>
        <taxon>Zeugodacus</taxon>
        <taxon>Zeugodacus</taxon>
    </lineage>
</organism>
<dbReference type="PRINTS" id="PR00947">
    <property type="entry name" value="CUTICLE"/>
</dbReference>
<dbReference type="PANTHER" id="PTHR10380">
    <property type="entry name" value="CUTICLE PROTEIN"/>
    <property type="match status" value="1"/>
</dbReference>
<accession>A0A0A1WVT7</accession>
<gene>
    <name evidence="3" type="primary">CUD9_1</name>
    <name evidence="3" type="ORF">g.20974</name>
</gene>
<reference evidence="3" key="2">
    <citation type="journal article" date="2015" name="Gigascience">
        <title>Reconstructing a comprehensive transcriptome assembly of a white-pupal translocated strain of the pest fruit fly Bactrocera cucurbitae.</title>
        <authorList>
            <person name="Sim S.B."/>
            <person name="Calla B."/>
            <person name="Hall B."/>
            <person name="DeRego T."/>
            <person name="Geib S.M."/>
        </authorList>
    </citation>
    <scope>NUCLEOTIDE SEQUENCE</scope>
</reference>
<keyword evidence="1 2" id="KW-0193">Cuticle</keyword>